<dbReference type="KEGG" id="naf:GQ61_02000"/>
<evidence type="ECO:0000313" key="2">
    <source>
        <dbReference type="Proteomes" id="UP000237351"/>
    </source>
</evidence>
<dbReference type="EMBL" id="CP008743">
    <property type="protein sequence ID" value="ARN84310.1"/>
    <property type="molecule type" value="Genomic_DNA"/>
</dbReference>
<accession>A0A1W6N362</accession>
<organism evidence="1 2">
    <name type="scientific">Candidatus Nucleicultrix amoebiphila FS5</name>
    <dbReference type="NCBI Taxonomy" id="1414854"/>
    <lineage>
        <taxon>Bacteria</taxon>
        <taxon>Pseudomonadati</taxon>
        <taxon>Pseudomonadota</taxon>
        <taxon>Alphaproteobacteria</taxon>
        <taxon>Holosporales</taxon>
        <taxon>Candidatus Nucleicultricaceae</taxon>
        <taxon>Candidatus Nucleicultrix</taxon>
    </lineage>
</organism>
<protein>
    <submittedName>
        <fullName evidence="1">Uncharacterized protein</fullName>
    </submittedName>
</protein>
<evidence type="ECO:0000313" key="1">
    <source>
        <dbReference type="EMBL" id="ARN84310.1"/>
    </source>
</evidence>
<proteinExistence type="predicted"/>
<gene>
    <name evidence="1" type="ORF">GQ61_02000</name>
</gene>
<sequence>MGINKIFFVTFIGIIAVHYGVPDAEATQTRAMSEQTFEERLKKKTPRIRPLKKKSIRPFVKECLHDVDLSQERTIYKALRKVKNEDGPEFLRLYRQLRYASKADVNSQLLQSLAELDANVRKKSVDFVLTISRGYASCLFLKHFYGLSETSLDHLFSLVTLKLQPAPGYFSAAVIHQLIQQPEENWDVFAETSLKLLSIVRSKKLLLSNVMDILNRLDKTQWESYLKEYEEKTSAFDNKQRIRFFNTEFLKRSL</sequence>
<dbReference type="Proteomes" id="UP000237351">
    <property type="component" value="Chromosome"/>
</dbReference>
<name>A0A1W6N362_9PROT</name>
<dbReference type="AlphaFoldDB" id="A0A1W6N362"/>
<reference evidence="1 2" key="1">
    <citation type="submission" date="2014-06" db="EMBL/GenBank/DDBJ databases">
        <title>The genome of the endonuclear symbiont Nucleicultrix amoebiphila.</title>
        <authorList>
            <person name="Schulz F."/>
            <person name="Horn M."/>
        </authorList>
    </citation>
    <scope>NUCLEOTIDE SEQUENCE [LARGE SCALE GENOMIC DNA]</scope>
    <source>
        <strain evidence="1 2">FS5</strain>
    </source>
</reference>
<keyword evidence="2" id="KW-1185">Reference proteome</keyword>
<dbReference type="RefSeq" id="WP_085783684.1">
    <property type="nucleotide sequence ID" value="NZ_CP008743.1"/>
</dbReference>